<sequence length="270" mass="31964">MDKSILTRLDFESYGVLYELPIEKLLSEIKLRVWLYAQDYFDCKKPDLLEETAAHFERFWAERFVKGNIMGHTFGEDLHQAHLPYVYCDRDHVEPSLPVTSRKSVKVPSMLETIDWVNALGKVMKDNFYAHSKEAGIESAEKEYLMFMKGPAYRLHEIFVTVDFLQPKSLILRDMERIIDQVKSHDLTYSLIGSSWRDDKRQKMRNYRVFEQVDSIIVARAFSINLSNEKLAEIIFKNNPDMDPDNFRRTQHKFMKRIFSQRGYRELSSL</sequence>
<organism evidence="1 2">
    <name type="scientific">Aliidiomarina iranensis</name>
    <dbReference type="NCBI Taxonomy" id="1434071"/>
    <lineage>
        <taxon>Bacteria</taxon>
        <taxon>Pseudomonadati</taxon>
        <taxon>Pseudomonadota</taxon>
        <taxon>Gammaproteobacteria</taxon>
        <taxon>Alteromonadales</taxon>
        <taxon>Idiomarinaceae</taxon>
        <taxon>Aliidiomarina</taxon>
    </lineage>
</organism>
<dbReference type="Proteomes" id="UP000288395">
    <property type="component" value="Unassembled WGS sequence"/>
</dbReference>
<dbReference type="RefSeq" id="WP_126767193.1">
    <property type="nucleotide sequence ID" value="NZ_PIPJ01000004.1"/>
</dbReference>
<dbReference type="OrthoDB" id="9912813at2"/>
<evidence type="ECO:0000313" key="1">
    <source>
        <dbReference type="EMBL" id="RUO20932.1"/>
    </source>
</evidence>
<protein>
    <submittedName>
        <fullName evidence="1">Uncharacterized protein</fullName>
    </submittedName>
</protein>
<dbReference type="AlphaFoldDB" id="A0A432VWG7"/>
<dbReference type="EMBL" id="PIPJ01000004">
    <property type="protein sequence ID" value="RUO20932.1"/>
    <property type="molecule type" value="Genomic_DNA"/>
</dbReference>
<reference evidence="2" key="1">
    <citation type="journal article" date="2018" name="Front. Microbiol.">
        <title>Genome-Based Analysis Reveals the Taxonomy and Diversity of the Family Idiomarinaceae.</title>
        <authorList>
            <person name="Liu Y."/>
            <person name="Lai Q."/>
            <person name="Shao Z."/>
        </authorList>
    </citation>
    <scope>NUCLEOTIDE SEQUENCE [LARGE SCALE GENOMIC DNA]</scope>
    <source>
        <strain evidence="2">GBPy7</strain>
    </source>
</reference>
<proteinExistence type="predicted"/>
<evidence type="ECO:0000313" key="2">
    <source>
        <dbReference type="Proteomes" id="UP000288395"/>
    </source>
</evidence>
<gene>
    <name evidence="1" type="ORF">CWE08_07475</name>
</gene>
<keyword evidence="2" id="KW-1185">Reference proteome</keyword>
<accession>A0A432VWG7</accession>
<comment type="caution">
    <text evidence="1">The sequence shown here is derived from an EMBL/GenBank/DDBJ whole genome shotgun (WGS) entry which is preliminary data.</text>
</comment>
<name>A0A432VWG7_9GAMM</name>